<name>A0A409YR85_9AGAR</name>
<dbReference type="Gene3D" id="3.10.20.30">
    <property type="match status" value="1"/>
</dbReference>
<dbReference type="GO" id="GO:0006777">
    <property type="term" value="P:Mo-molybdopterin cofactor biosynthetic process"/>
    <property type="evidence" value="ECO:0007669"/>
    <property type="project" value="InterPro"/>
</dbReference>
<dbReference type="InterPro" id="IPR016155">
    <property type="entry name" value="Mopterin_synth/thiamin_S_b"/>
</dbReference>
<evidence type="ECO:0008006" key="4">
    <source>
        <dbReference type="Google" id="ProtNLM"/>
    </source>
</evidence>
<reference evidence="2 3" key="1">
    <citation type="journal article" date="2018" name="Evol. Lett.">
        <title>Horizontal gene cluster transfer increased hallucinogenic mushroom diversity.</title>
        <authorList>
            <person name="Reynolds H.T."/>
            <person name="Vijayakumar V."/>
            <person name="Gluck-Thaler E."/>
            <person name="Korotkin H.B."/>
            <person name="Matheny P.B."/>
            <person name="Slot J.C."/>
        </authorList>
    </citation>
    <scope>NUCLEOTIDE SEQUENCE [LARGE SCALE GENOMIC DNA]</scope>
    <source>
        <strain evidence="2 3">2629</strain>
    </source>
</reference>
<dbReference type="OrthoDB" id="5595860at2759"/>
<sequence>MTTTFEAHTVTILYFAASSTSTNLLSEIIEIPSSGLQLSSLASLLISRHPQSPNLKDILKDVKWSVNLEMVDEGAEENVKLKGGEEVGIICPVSGG</sequence>
<dbReference type="InParanoid" id="A0A409YR85"/>
<dbReference type="PANTHER" id="PTHR33359">
    <property type="entry name" value="MOLYBDOPTERIN SYNTHASE SULFUR CARRIER SUBUNIT"/>
    <property type="match status" value="1"/>
</dbReference>
<gene>
    <name evidence="2" type="ORF">CVT24_003203</name>
</gene>
<keyword evidence="1" id="KW-0547">Nucleotide-binding</keyword>
<evidence type="ECO:0000313" key="2">
    <source>
        <dbReference type="EMBL" id="PPR05521.1"/>
    </source>
</evidence>
<dbReference type="InterPro" id="IPR012675">
    <property type="entry name" value="Beta-grasp_dom_sf"/>
</dbReference>
<comment type="caution">
    <text evidence="2">The sequence shown here is derived from an EMBL/GenBank/DDBJ whole genome shotgun (WGS) entry which is preliminary data.</text>
</comment>
<evidence type="ECO:0000313" key="3">
    <source>
        <dbReference type="Proteomes" id="UP000284842"/>
    </source>
</evidence>
<dbReference type="AlphaFoldDB" id="A0A409YR85"/>
<dbReference type="PANTHER" id="PTHR33359:SF1">
    <property type="entry name" value="MOLYBDOPTERIN SYNTHASE SULFUR CARRIER SUBUNIT"/>
    <property type="match status" value="1"/>
</dbReference>
<dbReference type="GO" id="GO:0000166">
    <property type="term" value="F:nucleotide binding"/>
    <property type="evidence" value="ECO:0007669"/>
    <property type="project" value="UniProtKB-KW"/>
</dbReference>
<dbReference type="SUPFAM" id="SSF54285">
    <property type="entry name" value="MoaD/ThiS"/>
    <property type="match status" value="1"/>
</dbReference>
<evidence type="ECO:0000256" key="1">
    <source>
        <dbReference type="ARBA" id="ARBA00022741"/>
    </source>
</evidence>
<dbReference type="EMBL" id="NHTK01000796">
    <property type="protein sequence ID" value="PPR05521.1"/>
    <property type="molecule type" value="Genomic_DNA"/>
</dbReference>
<dbReference type="GO" id="GO:1990133">
    <property type="term" value="C:molybdopterin adenylyltransferase complex"/>
    <property type="evidence" value="ECO:0007669"/>
    <property type="project" value="TreeGrafter"/>
</dbReference>
<dbReference type="Proteomes" id="UP000284842">
    <property type="component" value="Unassembled WGS sequence"/>
</dbReference>
<dbReference type="InterPro" id="IPR044672">
    <property type="entry name" value="MOCS2A"/>
</dbReference>
<accession>A0A409YR85</accession>
<dbReference type="InterPro" id="IPR003749">
    <property type="entry name" value="ThiS/MoaD-like"/>
</dbReference>
<dbReference type="Pfam" id="PF02597">
    <property type="entry name" value="ThiS"/>
    <property type="match status" value="1"/>
</dbReference>
<keyword evidence="3" id="KW-1185">Reference proteome</keyword>
<proteinExistence type="predicted"/>
<dbReference type="STRING" id="181874.A0A409YR85"/>
<organism evidence="2 3">
    <name type="scientific">Panaeolus cyanescens</name>
    <dbReference type="NCBI Taxonomy" id="181874"/>
    <lineage>
        <taxon>Eukaryota</taxon>
        <taxon>Fungi</taxon>
        <taxon>Dikarya</taxon>
        <taxon>Basidiomycota</taxon>
        <taxon>Agaricomycotina</taxon>
        <taxon>Agaricomycetes</taxon>
        <taxon>Agaricomycetidae</taxon>
        <taxon>Agaricales</taxon>
        <taxon>Agaricineae</taxon>
        <taxon>Galeropsidaceae</taxon>
        <taxon>Panaeolus</taxon>
    </lineage>
</organism>
<protein>
    <recommendedName>
        <fullName evidence="4">MOCS2A</fullName>
    </recommendedName>
</protein>